<evidence type="ECO:0008006" key="3">
    <source>
        <dbReference type="Google" id="ProtNLM"/>
    </source>
</evidence>
<accession>A0A2A4ETL3</accession>
<reference evidence="1 2" key="1">
    <citation type="submission" date="2017-01" db="EMBL/GenBank/DDBJ databases">
        <title>Whole-Genome Shotgun Sequencing of Two beta-Proteobacterial Species in Search of the Bulgecin Biosynthetic Cluster.</title>
        <authorList>
            <person name="Horsman M.E."/>
            <person name="Marous D.R."/>
            <person name="Li R."/>
            <person name="Oliver R.A."/>
            <person name="Byun B."/>
            <person name="Emrich S.J."/>
            <person name="Boggess B."/>
            <person name="Townsend C.A."/>
            <person name="Mobashery S."/>
        </authorList>
    </citation>
    <scope>NUCLEOTIDE SEQUENCE [LARGE SCALE GENOMIC DNA]</scope>
    <source>
        <strain evidence="1 2">ATCC 31363</strain>
    </source>
</reference>
<protein>
    <recommendedName>
        <fullName evidence="3">Flagellar motor switch protein FliN-like C-terminal domain-containing protein</fullName>
    </recommendedName>
</protein>
<name>A0A2A4ETL3_9BURK</name>
<evidence type="ECO:0000313" key="2">
    <source>
        <dbReference type="Proteomes" id="UP000218022"/>
    </source>
</evidence>
<comment type="caution">
    <text evidence="1">The sequence shown here is derived from an EMBL/GenBank/DDBJ whole genome shotgun (WGS) entry which is preliminary data.</text>
</comment>
<proteinExistence type="predicted"/>
<evidence type="ECO:0000313" key="1">
    <source>
        <dbReference type="EMBL" id="PCE23738.1"/>
    </source>
</evidence>
<dbReference type="SUPFAM" id="SSF101801">
    <property type="entry name" value="Surface presentation of antigens (SPOA)"/>
    <property type="match status" value="1"/>
</dbReference>
<dbReference type="AlphaFoldDB" id="A0A2A4ETL3"/>
<dbReference type="InterPro" id="IPR036429">
    <property type="entry name" value="SpoA-like_sf"/>
</dbReference>
<dbReference type="EMBL" id="MTZV01000006">
    <property type="protein sequence ID" value="PCE23738.1"/>
    <property type="molecule type" value="Genomic_DNA"/>
</dbReference>
<organism evidence="1 2">
    <name type="scientific">Paraburkholderia acidicola</name>
    <dbReference type="NCBI Taxonomy" id="1912599"/>
    <lineage>
        <taxon>Bacteria</taxon>
        <taxon>Pseudomonadati</taxon>
        <taxon>Pseudomonadota</taxon>
        <taxon>Betaproteobacteria</taxon>
        <taxon>Burkholderiales</taxon>
        <taxon>Burkholderiaceae</taxon>
        <taxon>Paraburkholderia</taxon>
    </lineage>
</organism>
<gene>
    <name evidence="1" type="ORF">BWP39_29095</name>
</gene>
<sequence>MYPGERAHAETPDALLSVEASTQAVRALRWWSEPQRAHLSQAVEAALRRWQQAWDPAPAEPAGEDIVRCEPAAGPVATMTWRALPVDARIGRAWYALTLTAAPDDAAPSPLWAALLPSLVEQLASHTHGLARDRTGHSANLAQETAHAAWTDCGRHLADLFNQAGDAAHLTAPRTGSADEAPALDIWVPWSGALRLTVRWWSTEIHVLVGDGCVRTLLGSGSSSAPAVHDRDARGDTVRRPELVPVIHALAGYPITMNVELTPVELDLGALTTMSVGDVLRTSHELSTPLLVTDERGKFFCGGFLGRSDDRRAIELLSDMPSVTPVTARTGPDIPH</sequence>
<dbReference type="Proteomes" id="UP000218022">
    <property type="component" value="Unassembled WGS sequence"/>
</dbReference>